<comment type="caution">
    <text evidence="1">The sequence shown here is derived from an EMBL/GenBank/DDBJ whole genome shotgun (WGS) entry which is preliminary data.</text>
</comment>
<name>A0A4C1TEE1_EUMVA</name>
<evidence type="ECO:0000313" key="1">
    <source>
        <dbReference type="EMBL" id="GBP11661.1"/>
    </source>
</evidence>
<accession>A0A4C1TEE1</accession>
<evidence type="ECO:0000313" key="2">
    <source>
        <dbReference type="Proteomes" id="UP000299102"/>
    </source>
</evidence>
<gene>
    <name evidence="1" type="ORF">EVAR_77784_1</name>
</gene>
<sequence>MYRRACAPTAADRAAKYRLLLYFEVLRLIKSATKLFLGIDKNNENIEHREHWYDFLGLKVCEREFRWPLPLPSHTFLIITPFPSIGYPIPKQKRKRRTDDFSGIVSMGGVKTFLLNHNTLAAHINSSDLTSLRNRCGDRLADASLYIASPARLAGLCVTKAHK</sequence>
<dbReference type="AlphaFoldDB" id="A0A4C1TEE1"/>
<dbReference type="EMBL" id="BGZK01000047">
    <property type="protein sequence ID" value="GBP11661.1"/>
    <property type="molecule type" value="Genomic_DNA"/>
</dbReference>
<protein>
    <submittedName>
        <fullName evidence="1">Uncharacterized protein</fullName>
    </submittedName>
</protein>
<dbReference type="Proteomes" id="UP000299102">
    <property type="component" value="Unassembled WGS sequence"/>
</dbReference>
<proteinExistence type="predicted"/>
<organism evidence="1 2">
    <name type="scientific">Eumeta variegata</name>
    <name type="common">Bagworm moth</name>
    <name type="synonym">Eumeta japonica</name>
    <dbReference type="NCBI Taxonomy" id="151549"/>
    <lineage>
        <taxon>Eukaryota</taxon>
        <taxon>Metazoa</taxon>
        <taxon>Ecdysozoa</taxon>
        <taxon>Arthropoda</taxon>
        <taxon>Hexapoda</taxon>
        <taxon>Insecta</taxon>
        <taxon>Pterygota</taxon>
        <taxon>Neoptera</taxon>
        <taxon>Endopterygota</taxon>
        <taxon>Lepidoptera</taxon>
        <taxon>Glossata</taxon>
        <taxon>Ditrysia</taxon>
        <taxon>Tineoidea</taxon>
        <taxon>Psychidae</taxon>
        <taxon>Oiketicinae</taxon>
        <taxon>Eumeta</taxon>
    </lineage>
</organism>
<keyword evidence="2" id="KW-1185">Reference proteome</keyword>
<reference evidence="1 2" key="1">
    <citation type="journal article" date="2019" name="Commun. Biol.">
        <title>The bagworm genome reveals a unique fibroin gene that provides high tensile strength.</title>
        <authorList>
            <person name="Kono N."/>
            <person name="Nakamura H."/>
            <person name="Ohtoshi R."/>
            <person name="Tomita M."/>
            <person name="Numata K."/>
            <person name="Arakawa K."/>
        </authorList>
    </citation>
    <scope>NUCLEOTIDE SEQUENCE [LARGE SCALE GENOMIC DNA]</scope>
</reference>